<keyword evidence="12" id="KW-0812">Transmembrane</keyword>
<dbReference type="PANTHER" id="PTHR46828:SF2">
    <property type="entry name" value="ENDO-1,4-BETA-XYLANASE A-RELATED"/>
    <property type="match status" value="1"/>
</dbReference>
<dbReference type="PROSITE" id="PS51761">
    <property type="entry name" value="GH11_3"/>
    <property type="match status" value="1"/>
</dbReference>
<dbReference type="InterPro" id="IPR018208">
    <property type="entry name" value="GH11_AS_1"/>
</dbReference>
<evidence type="ECO:0000256" key="2">
    <source>
        <dbReference type="ARBA" id="ARBA00004851"/>
    </source>
</evidence>
<dbReference type="PROSITE" id="PS00776">
    <property type="entry name" value="GH11_1"/>
    <property type="match status" value="1"/>
</dbReference>
<proteinExistence type="inferred from homology"/>
<dbReference type="InterPro" id="IPR013319">
    <property type="entry name" value="GH11/12"/>
</dbReference>
<reference evidence="16 17" key="1">
    <citation type="submission" date="2015-05" db="EMBL/GenBank/DDBJ databases">
        <authorList>
            <person name="Fogelqvist Johan"/>
        </authorList>
    </citation>
    <scope>NUCLEOTIDE SEQUENCE [LARGE SCALE GENOMIC DNA]</scope>
    <source>
        <strain evidence="15">VL1</strain>
        <strain evidence="14">VL2</strain>
    </source>
</reference>
<dbReference type="Gene3D" id="2.60.120.180">
    <property type="match status" value="1"/>
</dbReference>
<evidence type="ECO:0000256" key="12">
    <source>
        <dbReference type="SAM" id="Phobius"/>
    </source>
</evidence>
<evidence type="ECO:0000256" key="4">
    <source>
        <dbReference type="ARBA" id="ARBA00012590"/>
    </source>
</evidence>
<dbReference type="InterPro" id="IPR033123">
    <property type="entry name" value="GH11_dom"/>
</dbReference>
<evidence type="ECO:0000256" key="1">
    <source>
        <dbReference type="ARBA" id="ARBA00000681"/>
    </source>
</evidence>
<keyword evidence="7 10" id="KW-0119">Carbohydrate metabolism</keyword>
<keyword evidence="5 10" id="KW-0858">Xylan degradation</keyword>
<dbReference type="EC" id="3.2.1.8" evidence="4 10"/>
<dbReference type="UniPathway" id="UPA00114"/>
<name>A0A0G4LQU7_VERLO</name>
<evidence type="ECO:0000313" key="15">
    <source>
        <dbReference type="EMBL" id="CRK24095.1"/>
    </source>
</evidence>
<dbReference type="EMBL" id="CVQI01012113">
    <property type="protein sequence ID" value="CRK21513.1"/>
    <property type="molecule type" value="Genomic_DNA"/>
</dbReference>
<evidence type="ECO:0000313" key="16">
    <source>
        <dbReference type="Proteomes" id="UP000044602"/>
    </source>
</evidence>
<keyword evidence="6 10" id="KW-0378">Hydrolase</keyword>
<accession>A0A0G4LQU7</accession>
<comment type="catalytic activity">
    <reaction evidence="1 10 11">
        <text>Endohydrolysis of (1-&gt;4)-beta-D-xylosidic linkages in xylans.</text>
        <dbReference type="EC" id="3.2.1.8"/>
    </reaction>
</comment>
<dbReference type="EMBL" id="CVQH01016668">
    <property type="protein sequence ID" value="CRK24095.1"/>
    <property type="molecule type" value="Genomic_DNA"/>
</dbReference>
<protein>
    <recommendedName>
        <fullName evidence="4 10">Endo-1,4-beta-xylanase</fullName>
        <ecNumber evidence="4 10">3.2.1.8</ecNumber>
    </recommendedName>
</protein>
<dbReference type="FunFam" id="2.60.120.180:FF:000001">
    <property type="entry name" value="Endo-1,4-beta-xylanase"/>
    <property type="match status" value="1"/>
</dbReference>
<evidence type="ECO:0000313" key="17">
    <source>
        <dbReference type="Proteomes" id="UP000045706"/>
    </source>
</evidence>
<feature type="transmembrane region" description="Helical" evidence="12">
    <location>
        <begin position="102"/>
        <end position="127"/>
    </location>
</feature>
<dbReference type="PRINTS" id="PR00911">
    <property type="entry name" value="GLHYDRLASE11"/>
</dbReference>
<feature type="active site" description="Proton donor" evidence="10">
    <location>
        <position position="312"/>
    </location>
</feature>
<dbReference type="InterPro" id="IPR001137">
    <property type="entry name" value="Glyco_hydro_11"/>
</dbReference>
<evidence type="ECO:0000256" key="7">
    <source>
        <dbReference type="ARBA" id="ARBA00023277"/>
    </source>
</evidence>
<gene>
    <name evidence="15" type="ORF">BN1708_003786</name>
    <name evidence="14" type="ORF">BN1723_012418</name>
</gene>
<comment type="similarity">
    <text evidence="3 10 11">Belongs to the glycosyl hydrolase 11 (cellulase G) family.</text>
</comment>
<dbReference type="InterPro" id="IPR013320">
    <property type="entry name" value="ConA-like_dom_sf"/>
</dbReference>
<evidence type="ECO:0000256" key="9">
    <source>
        <dbReference type="ARBA" id="ARBA00023326"/>
    </source>
</evidence>
<evidence type="ECO:0000256" key="6">
    <source>
        <dbReference type="ARBA" id="ARBA00022801"/>
    </source>
</evidence>
<keyword evidence="9 10" id="KW-0624">Polysaccharide degradation</keyword>
<keyword evidence="12" id="KW-0472">Membrane</keyword>
<evidence type="ECO:0000256" key="10">
    <source>
        <dbReference type="PROSITE-ProRule" id="PRU01097"/>
    </source>
</evidence>
<dbReference type="GO" id="GO:0045493">
    <property type="term" value="P:xylan catabolic process"/>
    <property type="evidence" value="ECO:0007669"/>
    <property type="project" value="UniProtKB-UniRule"/>
</dbReference>
<dbReference type="Proteomes" id="UP000045706">
    <property type="component" value="Unassembled WGS sequence"/>
</dbReference>
<comment type="pathway">
    <text evidence="2 10 11">Glycan degradation; xylan degradation.</text>
</comment>
<feature type="active site" description="Nucleophile" evidence="10">
    <location>
        <position position="221"/>
    </location>
</feature>
<sequence length="325" mass="35314">MKLSRGSRSRAGGPCDLAGSPVVWVFNRSTTMFLKAPPGAACPLHAGRMAAVVESGINTLAYREAGPFLVLFLAWHWLSWTDITYIRFFVDYYTLVHSHSFIMVSFTSLLAAFSVVSGVLTSPIAVVPEVNTALAKRTPSSTGTSGGFYYSFWTDTPNSVTYTNGDAGKFSVSWKNNNGNHVGGKGWRTGSARTIKYSGSYKPNGNSYLAIYGWTRSPLIEYYIVESFGTYNPSTGATSKGQFTVDGSVYDLYTSTRTNAPSIEGTRTFTQFWSVRRTKRTSGSVNTGAHFAAWKKAGMNLGSHDYQILAVEGYKSSGSATMTVS</sequence>
<keyword evidence="8 10" id="KW-0326">Glycosidase</keyword>
<evidence type="ECO:0000256" key="8">
    <source>
        <dbReference type="ARBA" id="ARBA00023295"/>
    </source>
</evidence>
<dbReference type="SUPFAM" id="SSF49899">
    <property type="entry name" value="Concanavalin A-like lectins/glucanases"/>
    <property type="match status" value="1"/>
</dbReference>
<evidence type="ECO:0000256" key="3">
    <source>
        <dbReference type="ARBA" id="ARBA00007792"/>
    </source>
</evidence>
<evidence type="ECO:0000256" key="11">
    <source>
        <dbReference type="RuleBase" id="RU362015"/>
    </source>
</evidence>
<dbReference type="PANTHER" id="PTHR46828">
    <property type="entry name" value="ENDO-1,4-BETA-XYLANASE A-RELATED"/>
    <property type="match status" value="1"/>
</dbReference>
<dbReference type="Proteomes" id="UP000044602">
    <property type="component" value="Unassembled WGS sequence"/>
</dbReference>
<evidence type="ECO:0000259" key="13">
    <source>
        <dbReference type="PROSITE" id="PS51761"/>
    </source>
</evidence>
<evidence type="ECO:0000256" key="5">
    <source>
        <dbReference type="ARBA" id="ARBA00022651"/>
    </source>
</evidence>
<feature type="domain" description="GH11" evidence="13">
    <location>
        <begin position="136"/>
        <end position="325"/>
    </location>
</feature>
<organism evidence="15 16">
    <name type="scientific">Verticillium longisporum</name>
    <name type="common">Verticillium dahliae var. longisporum</name>
    <dbReference type="NCBI Taxonomy" id="100787"/>
    <lineage>
        <taxon>Eukaryota</taxon>
        <taxon>Fungi</taxon>
        <taxon>Dikarya</taxon>
        <taxon>Ascomycota</taxon>
        <taxon>Pezizomycotina</taxon>
        <taxon>Sordariomycetes</taxon>
        <taxon>Hypocreomycetidae</taxon>
        <taxon>Glomerellales</taxon>
        <taxon>Plectosphaerellaceae</taxon>
        <taxon>Verticillium</taxon>
    </lineage>
</organism>
<dbReference type="Pfam" id="PF00457">
    <property type="entry name" value="Glyco_hydro_11"/>
    <property type="match status" value="1"/>
</dbReference>
<keyword evidence="16" id="KW-1185">Reference proteome</keyword>
<keyword evidence="12" id="KW-1133">Transmembrane helix</keyword>
<evidence type="ECO:0000313" key="14">
    <source>
        <dbReference type="EMBL" id="CRK21513.1"/>
    </source>
</evidence>
<dbReference type="AlphaFoldDB" id="A0A0G4LQU7"/>
<feature type="transmembrane region" description="Helical" evidence="12">
    <location>
        <begin position="68"/>
        <end position="90"/>
    </location>
</feature>
<dbReference type="GO" id="GO:0031176">
    <property type="term" value="F:endo-1,4-beta-xylanase activity"/>
    <property type="evidence" value="ECO:0007669"/>
    <property type="project" value="UniProtKB-UniRule"/>
</dbReference>